<protein>
    <submittedName>
        <fullName evidence="9">ABC-type multidrug/protein/lipid transport system, ATPase</fullName>
    </submittedName>
</protein>
<organism evidence="9 10">
    <name type="scientific">Corynebacterium callunae DSM 20147</name>
    <dbReference type="NCBI Taxonomy" id="1121353"/>
    <lineage>
        <taxon>Bacteria</taxon>
        <taxon>Bacillati</taxon>
        <taxon>Actinomycetota</taxon>
        <taxon>Actinomycetes</taxon>
        <taxon>Mycobacteriales</taxon>
        <taxon>Corynebacteriaceae</taxon>
        <taxon>Corynebacterium</taxon>
    </lineage>
</organism>
<evidence type="ECO:0000256" key="1">
    <source>
        <dbReference type="ARBA" id="ARBA00004429"/>
    </source>
</evidence>
<feature type="transmembrane region" description="Helical" evidence="7">
    <location>
        <begin position="12"/>
        <end position="38"/>
    </location>
</feature>
<dbReference type="GO" id="GO:0034040">
    <property type="term" value="F:ATPase-coupled lipid transmembrane transporter activity"/>
    <property type="evidence" value="ECO:0007669"/>
    <property type="project" value="TreeGrafter"/>
</dbReference>
<gene>
    <name evidence="9" type="ORF">H924_01005</name>
</gene>
<keyword evidence="2" id="KW-1003">Cell membrane</keyword>
<sequence length="490" mass="52569">MPKIFSGRRRWLLAQLACLGSLEALLAIVMSLSLAAVVAGDSSLGTVLVASALGIGLGQWIQKVLAEDLGQDYVHEVRRLLVGAALLPDNSTSLGVTITRASNDLSALKNWIAFGIVPLITGLPLIGVVLTALFWMDHRTGWAVVVPLAVALSLLPVVAAWTLQRTRELRRKRGRLAARIADATLAGEGIRAAGAIPRELNAISRDSDKVVQAALKRSWATGLGRAIMVLGASMSMISVVLAGHLQAHETAGTMLLLGILATPISDLGRVMDYRQNYRAACMILAPIVEKAQRHRATEAALPGLKATPELPGIKIGELIVQPGERIHLKGSPEETRAFIKKLIDDPAAIVNGQNLKDLKLQDRRALMAIASAHLPLSRGTVSRLVSFRVPQASTAEIQEVLAQVGLKNDAKTLKTKLKNGGQPWSTTDINKLKLAAALLRQPPLIVVEDFDPSCINNYPGVLISTIRPQPKALESAQDWRAVELGAHIRV</sequence>
<dbReference type="SUPFAM" id="SSF90123">
    <property type="entry name" value="ABC transporter transmembrane region"/>
    <property type="match status" value="1"/>
</dbReference>
<dbReference type="InterPro" id="IPR036640">
    <property type="entry name" value="ABC1_TM_sf"/>
</dbReference>
<dbReference type="GO" id="GO:0005886">
    <property type="term" value="C:plasma membrane"/>
    <property type="evidence" value="ECO:0007669"/>
    <property type="project" value="UniProtKB-SubCell"/>
</dbReference>
<keyword evidence="4" id="KW-1278">Translocase</keyword>
<feature type="transmembrane region" description="Helical" evidence="7">
    <location>
        <begin position="226"/>
        <end position="245"/>
    </location>
</feature>
<feature type="transmembrane region" description="Helical" evidence="7">
    <location>
        <begin position="44"/>
        <end position="61"/>
    </location>
</feature>
<reference evidence="9 10" key="1">
    <citation type="submission" date="2013-02" db="EMBL/GenBank/DDBJ databases">
        <title>The complete genome sequence of Corynebacterium callunae DSM 20147.</title>
        <authorList>
            <person name="Ruckert C."/>
            <person name="Albersmeier A."/>
            <person name="Kalinowski J."/>
        </authorList>
    </citation>
    <scope>NUCLEOTIDE SEQUENCE [LARGE SCALE GENOMIC DNA]</scope>
    <source>
        <strain evidence="9 10">DSM 20147</strain>
    </source>
</reference>
<dbReference type="GO" id="GO:0140359">
    <property type="term" value="F:ABC-type transporter activity"/>
    <property type="evidence" value="ECO:0007669"/>
    <property type="project" value="InterPro"/>
</dbReference>
<dbReference type="Gene3D" id="1.20.1560.10">
    <property type="entry name" value="ABC transporter type 1, transmembrane domain"/>
    <property type="match status" value="1"/>
</dbReference>
<proteinExistence type="predicted"/>
<keyword evidence="6 7" id="KW-0472">Membrane</keyword>
<dbReference type="PROSITE" id="PS50929">
    <property type="entry name" value="ABC_TM1F"/>
    <property type="match status" value="1"/>
</dbReference>
<dbReference type="PANTHER" id="PTHR24221">
    <property type="entry name" value="ATP-BINDING CASSETTE SUB-FAMILY B"/>
    <property type="match status" value="1"/>
</dbReference>
<feature type="transmembrane region" description="Helical" evidence="7">
    <location>
        <begin position="111"/>
        <end position="136"/>
    </location>
</feature>
<dbReference type="RefSeq" id="WP_015650114.1">
    <property type="nucleotide sequence ID" value="NC_020506.1"/>
</dbReference>
<accession>M1UIT0</accession>
<dbReference type="InterPro" id="IPR027417">
    <property type="entry name" value="P-loop_NTPase"/>
</dbReference>
<keyword evidence="5 7" id="KW-1133">Transmembrane helix</keyword>
<evidence type="ECO:0000256" key="4">
    <source>
        <dbReference type="ARBA" id="ARBA00022967"/>
    </source>
</evidence>
<dbReference type="InterPro" id="IPR039421">
    <property type="entry name" value="Type_1_exporter"/>
</dbReference>
<name>M1UIT0_9CORY</name>
<feature type="transmembrane region" description="Helical" evidence="7">
    <location>
        <begin position="142"/>
        <end position="163"/>
    </location>
</feature>
<dbReference type="AlphaFoldDB" id="M1UIT0"/>
<dbReference type="PATRIC" id="fig|1121353.3.peg.211"/>
<dbReference type="HOGENOM" id="CLU_569520_0_0_11"/>
<dbReference type="eggNOG" id="COG1132">
    <property type="taxonomic scope" value="Bacteria"/>
</dbReference>
<dbReference type="Gene3D" id="3.40.50.300">
    <property type="entry name" value="P-loop containing nucleotide triphosphate hydrolases"/>
    <property type="match status" value="1"/>
</dbReference>
<feature type="domain" description="ABC transmembrane type-1" evidence="8">
    <location>
        <begin position="12"/>
        <end position="276"/>
    </location>
</feature>
<dbReference type="STRING" id="1121353.H924_01005"/>
<evidence type="ECO:0000256" key="6">
    <source>
        <dbReference type="ARBA" id="ARBA00023136"/>
    </source>
</evidence>
<keyword evidence="3 7" id="KW-0812">Transmembrane</keyword>
<evidence type="ECO:0000313" key="10">
    <source>
        <dbReference type="Proteomes" id="UP000011760"/>
    </source>
</evidence>
<evidence type="ECO:0000313" key="9">
    <source>
        <dbReference type="EMBL" id="AGG65659.1"/>
    </source>
</evidence>
<evidence type="ECO:0000256" key="2">
    <source>
        <dbReference type="ARBA" id="ARBA00022519"/>
    </source>
</evidence>
<dbReference type="InterPro" id="IPR011527">
    <property type="entry name" value="ABC1_TM_dom"/>
</dbReference>
<dbReference type="GO" id="GO:0005524">
    <property type="term" value="F:ATP binding"/>
    <property type="evidence" value="ECO:0007669"/>
    <property type="project" value="InterPro"/>
</dbReference>
<dbReference type="OrthoDB" id="3700947at2"/>
<evidence type="ECO:0000259" key="8">
    <source>
        <dbReference type="PROSITE" id="PS50929"/>
    </source>
</evidence>
<evidence type="ECO:0000256" key="3">
    <source>
        <dbReference type="ARBA" id="ARBA00022692"/>
    </source>
</evidence>
<comment type="subcellular location">
    <subcellularLocation>
        <location evidence="1">Cell inner membrane</location>
        <topology evidence="1">Multi-pass membrane protein</topology>
    </subcellularLocation>
</comment>
<dbReference type="EMBL" id="CP004354">
    <property type="protein sequence ID" value="AGG65659.1"/>
    <property type="molecule type" value="Genomic_DNA"/>
</dbReference>
<dbReference type="SUPFAM" id="SSF52540">
    <property type="entry name" value="P-loop containing nucleoside triphosphate hydrolases"/>
    <property type="match status" value="1"/>
</dbReference>
<evidence type="ECO:0000256" key="7">
    <source>
        <dbReference type="SAM" id="Phobius"/>
    </source>
</evidence>
<dbReference type="Pfam" id="PF00664">
    <property type="entry name" value="ABC_membrane"/>
    <property type="match status" value="1"/>
</dbReference>
<dbReference type="PANTHER" id="PTHR24221:SF654">
    <property type="entry name" value="ATP-BINDING CASSETTE SUB-FAMILY B MEMBER 6"/>
    <property type="match status" value="1"/>
</dbReference>
<evidence type="ECO:0000256" key="5">
    <source>
        <dbReference type="ARBA" id="ARBA00022989"/>
    </source>
</evidence>
<keyword evidence="10" id="KW-1185">Reference proteome</keyword>
<keyword evidence="2" id="KW-0997">Cell inner membrane</keyword>
<dbReference type="KEGG" id="ccn:H924_01005"/>
<dbReference type="Proteomes" id="UP000011760">
    <property type="component" value="Chromosome"/>
</dbReference>